<proteinExistence type="predicted"/>
<dbReference type="InterPro" id="IPR056085">
    <property type="entry name" value="DUF7668"/>
</dbReference>
<reference evidence="2 3" key="1">
    <citation type="submission" date="2017-10" db="EMBL/GenBank/DDBJ databases">
        <title>Draft genome of Lysinibacillus fusiformis strain Juneja, a laboratory-derived pathogen of Drosophila melanogaster.</title>
        <authorList>
            <person name="Smith B.R."/>
            <person name="Unckless R.L."/>
        </authorList>
    </citation>
    <scope>NUCLEOTIDE SEQUENCE [LARGE SCALE GENOMIC DNA]</scope>
    <source>
        <strain evidence="2 3">Juneja</strain>
    </source>
</reference>
<name>A0A2I0UZU8_9BACI</name>
<comment type="caution">
    <text evidence="2">The sequence shown here is derived from an EMBL/GenBank/DDBJ whole genome shotgun (WGS) entry which is preliminary data.</text>
</comment>
<dbReference type="EMBL" id="PDFK01000003">
    <property type="protein sequence ID" value="PKU51555.1"/>
    <property type="molecule type" value="Genomic_DNA"/>
</dbReference>
<sequence>MKNEDKQYALTVITNILKVMHNKEYENILNYVDECEVDDIGELFYYVQETLNLNGFDSFDEYGAPCNFHPKYKYSQINFYEFNDNSGFAVDYALTSNSKLADMCLQMEFLYTDDGLKSVFITVDPQ</sequence>
<evidence type="ECO:0000259" key="1">
    <source>
        <dbReference type="Pfam" id="PF24705"/>
    </source>
</evidence>
<dbReference type="Pfam" id="PF24705">
    <property type="entry name" value="DUF7668"/>
    <property type="match status" value="1"/>
</dbReference>
<evidence type="ECO:0000313" key="3">
    <source>
        <dbReference type="Proteomes" id="UP000234956"/>
    </source>
</evidence>
<dbReference type="RefSeq" id="WP_089932771.1">
    <property type="nucleotide sequence ID" value="NZ_PDFK01000003.1"/>
</dbReference>
<protein>
    <recommendedName>
        <fullName evidence="1">DUF7668 domain-containing protein</fullName>
    </recommendedName>
</protein>
<dbReference type="Proteomes" id="UP000234956">
    <property type="component" value="Unassembled WGS sequence"/>
</dbReference>
<accession>A0A2I0UZU8</accession>
<evidence type="ECO:0000313" key="2">
    <source>
        <dbReference type="EMBL" id="PKU51555.1"/>
    </source>
</evidence>
<dbReference type="AlphaFoldDB" id="A0A2I0UZU8"/>
<feature type="domain" description="DUF7668" evidence="1">
    <location>
        <begin position="47"/>
        <end position="123"/>
    </location>
</feature>
<organism evidence="2 3">
    <name type="scientific">Lysinibacillus fusiformis</name>
    <dbReference type="NCBI Taxonomy" id="28031"/>
    <lineage>
        <taxon>Bacteria</taxon>
        <taxon>Bacillati</taxon>
        <taxon>Bacillota</taxon>
        <taxon>Bacilli</taxon>
        <taxon>Bacillales</taxon>
        <taxon>Bacillaceae</taxon>
        <taxon>Lysinibacillus</taxon>
    </lineage>
</organism>
<gene>
    <name evidence="2" type="ORF">CRI88_12685</name>
</gene>